<keyword evidence="3" id="KW-0328">Glycosyltransferase</keyword>
<proteinExistence type="inferred from homology"/>
<dbReference type="EMBL" id="JAAALK010000082">
    <property type="protein sequence ID" value="KAG8088366.1"/>
    <property type="molecule type" value="Genomic_DNA"/>
</dbReference>
<dbReference type="FunFam" id="3.40.50.2000:FF:000056">
    <property type="entry name" value="Glycosyltransferase"/>
    <property type="match status" value="1"/>
</dbReference>
<evidence type="ECO:0000256" key="4">
    <source>
        <dbReference type="RuleBase" id="RU362057"/>
    </source>
</evidence>
<dbReference type="Proteomes" id="UP000729402">
    <property type="component" value="Unassembled WGS sequence"/>
</dbReference>
<dbReference type="GO" id="GO:0080043">
    <property type="term" value="F:quercetin 3-O-glucosyltransferase activity"/>
    <property type="evidence" value="ECO:0007669"/>
    <property type="project" value="TreeGrafter"/>
</dbReference>
<sequence>MAAAAASSTEASHVAPRFHALLLPFPAQGHVIPFMEVAHCLLDRGFAVTFVNTEHNHRRVLAAAVGAAATSAGNRSQLRLVGVADGMDDTEDRDNFVRLNATMKEAIPPHLEALLDGSGGEGQGEVGLGKVTCVVVDVGMAWALDAAKRRGLPSAALWAASAAVLAVLLGAQKLIRDGVIDDDGRPLNLEDNLFRLTESMPPMDGTFMAWNFMGNRDAERMVFHYLTSTARAAVAKADIILCNTFAELEPAVFTTGESPAAAILPVGPLHTGSERRSPSHQHLVGNFWQTADDACLSFLDAQSHGSVVYVAFGSITVMSTEQLQEIALGLEASARPFLWVVRPGLAGKLPAPLLHPAAGHGNCRGMVVEWAPQQRVLAHPAVGCFVTHCGWNSTLEAVRNGVPMLCWPYFTDQFTNQTYICDIWQIGLRISMVPNYVSGIVSKEIILDLLERLLSDDGVKQRVQKLKELAEMNMGADGESARNFNILVEHMTRSMP</sequence>
<gene>
    <name evidence="5" type="ORF">GUJ93_ZPchr0010g10916</name>
</gene>
<name>A0A8J5WEY0_ZIZPA</name>
<accession>A0A8J5WEY0</accession>
<comment type="caution">
    <text evidence="5">The sequence shown here is derived from an EMBL/GenBank/DDBJ whole genome shotgun (WGS) entry which is preliminary data.</text>
</comment>
<dbReference type="PROSITE" id="PS00375">
    <property type="entry name" value="UDPGT"/>
    <property type="match status" value="1"/>
</dbReference>
<organism evidence="5 6">
    <name type="scientific">Zizania palustris</name>
    <name type="common">Northern wild rice</name>
    <dbReference type="NCBI Taxonomy" id="103762"/>
    <lineage>
        <taxon>Eukaryota</taxon>
        <taxon>Viridiplantae</taxon>
        <taxon>Streptophyta</taxon>
        <taxon>Embryophyta</taxon>
        <taxon>Tracheophyta</taxon>
        <taxon>Spermatophyta</taxon>
        <taxon>Magnoliopsida</taxon>
        <taxon>Liliopsida</taxon>
        <taxon>Poales</taxon>
        <taxon>Poaceae</taxon>
        <taxon>BOP clade</taxon>
        <taxon>Oryzoideae</taxon>
        <taxon>Oryzeae</taxon>
        <taxon>Zizaniinae</taxon>
        <taxon>Zizania</taxon>
    </lineage>
</organism>
<keyword evidence="2 3" id="KW-0808">Transferase</keyword>
<dbReference type="AlphaFoldDB" id="A0A8J5WEY0"/>
<evidence type="ECO:0000256" key="2">
    <source>
        <dbReference type="ARBA" id="ARBA00022679"/>
    </source>
</evidence>
<comment type="similarity">
    <text evidence="1 3">Belongs to the UDP-glycosyltransferase family.</text>
</comment>
<dbReference type="Pfam" id="PF00201">
    <property type="entry name" value="UDPGT"/>
    <property type="match status" value="1"/>
</dbReference>
<dbReference type="FunFam" id="3.40.50.2000:FF:000108">
    <property type="entry name" value="UDP-glycosyltransferase 83A1"/>
    <property type="match status" value="1"/>
</dbReference>
<keyword evidence="6" id="KW-1185">Reference proteome</keyword>
<protein>
    <recommendedName>
        <fullName evidence="4">Glycosyltransferase</fullName>
        <ecNumber evidence="4">2.4.1.-</ecNumber>
    </recommendedName>
</protein>
<dbReference type="GO" id="GO:0080044">
    <property type="term" value="F:quercetin 7-O-glucosyltransferase activity"/>
    <property type="evidence" value="ECO:0007669"/>
    <property type="project" value="TreeGrafter"/>
</dbReference>
<dbReference type="CDD" id="cd03784">
    <property type="entry name" value="GT1_Gtf-like"/>
    <property type="match status" value="1"/>
</dbReference>
<reference evidence="5" key="1">
    <citation type="journal article" date="2021" name="bioRxiv">
        <title>Whole Genome Assembly and Annotation of Northern Wild Rice, Zizania palustris L., Supports a Whole Genome Duplication in the Zizania Genus.</title>
        <authorList>
            <person name="Haas M."/>
            <person name="Kono T."/>
            <person name="Macchietto M."/>
            <person name="Millas R."/>
            <person name="McGilp L."/>
            <person name="Shao M."/>
            <person name="Duquette J."/>
            <person name="Hirsch C.N."/>
            <person name="Kimball J."/>
        </authorList>
    </citation>
    <scope>NUCLEOTIDE SEQUENCE</scope>
    <source>
        <tissue evidence="5">Fresh leaf tissue</tissue>
    </source>
</reference>
<dbReference type="InterPro" id="IPR002213">
    <property type="entry name" value="UDP_glucos_trans"/>
</dbReference>
<evidence type="ECO:0000313" key="6">
    <source>
        <dbReference type="Proteomes" id="UP000729402"/>
    </source>
</evidence>
<dbReference type="OrthoDB" id="5835829at2759"/>
<dbReference type="PANTHER" id="PTHR11926">
    <property type="entry name" value="GLUCOSYL/GLUCURONOSYL TRANSFERASES"/>
    <property type="match status" value="1"/>
</dbReference>
<reference evidence="5" key="2">
    <citation type="submission" date="2021-02" db="EMBL/GenBank/DDBJ databases">
        <authorList>
            <person name="Kimball J.A."/>
            <person name="Haas M.W."/>
            <person name="Macchietto M."/>
            <person name="Kono T."/>
            <person name="Duquette J."/>
            <person name="Shao M."/>
        </authorList>
    </citation>
    <scope>NUCLEOTIDE SEQUENCE</scope>
    <source>
        <tissue evidence="5">Fresh leaf tissue</tissue>
    </source>
</reference>
<evidence type="ECO:0000313" key="5">
    <source>
        <dbReference type="EMBL" id="KAG8088366.1"/>
    </source>
</evidence>
<dbReference type="EC" id="2.4.1.-" evidence="4"/>
<evidence type="ECO:0000256" key="3">
    <source>
        <dbReference type="RuleBase" id="RU003718"/>
    </source>
</evidence>
<dbReference type="InterPro" id="IPR035595">
    <property type="entry name" value="UDP_glycos_trans_CS"/>
</dbReference>
<dbReference type="PANTHER" id="PTHR11926:SF1412">
    <property type="entry name" value="UDP-GLYCOSYLTRANSFERASE 83A1-LIKE"/>
    <property type="match status" value="1"/>
</dbReference>
<evidence type="ECO:0000256" key="1">
    <source>
        <dbReference type="ARBA" id="ARBA00009995"/>
    </source>
</evidence>